<proteinExistence type="predicted"/>
<keyword evidence="3" id="KW-0732">Signal</keyword>
<feature type="signal peptide" evidence="3">
    <location>
        <begin position="1"/>
        <end position="26"/>
    </location>
</feature>
<dbReference type="Pfam" id="PF07676">
    <property type="entry name" value="PD40"/>
    <property type="match status" value="2"/>
</dbReference>
<feature type="domain" description="Peptidase S9 prolyl oligopeptidase catalytic" evidence="4">
    <location>
        <begin position="479"/>
        <end position="676"/>
    </location>
</feature>
<dbReference type="Pfam" id="PF00326">
    <property type="entry name" value="Peptidase_S9"/>
    <property type="match status" value="1"/>
</dbReference>
<comment type="caution">
    <text evidence="5">The sequence shown here is derived from an EMBL/GenBank/DDBJ whole genome shotgun (WGS) entry which is preliminary data.</text>
</comment>
<dbReference type="SUPFAM" id="SSF53474">
    <property type="entry name" value="alpha/beta-Hydrolases"/>
    <property type="match status" value="1"/>
</dbReference>
<dbReference type="EMBL" id="SMGK01000001">
    <property type="protein sequence ID" value="TCK75197.1"/>
    <property type="molecule type" value="Genomic_DNA"/>
</dbReference>
<evidence type="ECO:0000313" key="6">
    <source>
        <dbReference type="Proteomes" id="UP000295210"/>
    </source>
</evidence>
<dbReference type="RefSeq" id="WP_131990774.1">
    <property type="nucleotide sequence ID" value="NZ_SMGK01000001.1"/>
</dbReference>
<dbReference type="Gene3D" id="2.120.10.30">
    <property type="entry name" value="TolB, C-terminal domain"/>
    <property type="match status" value="2"/>
</dbReference>
<dbReference type="InterPro" id="IPR011659">
    <property type="entry name" value="WD40"/>
</dbReference>
<evidence type="ECO:0000256" key="3">
    <source>
        <dbReference type="SAM" id="SignalP"/>
    </source>
</evidence>
<keyword evidence="6" id="KW-1185">Reference proteome</keyword>
<dbReference type="GO" id="GO:0006508">
    <property type="term" value="P:proteolysis"/>
    <property type="evidence" value="ECO:0007669"/>
    <property type="project" value="InterPro"/>
</dbReference>
<keyword evidence="5" id="KW-0645">Protease</keyword>
<keyword evidence="1" id="KW-0378">Hydrolase</keyword>
<reference evidence="5 6" key="1">
    <citation type="submission" date="2019-03" db="EMBL/GenBank/DDBJ databases">
        <title>Genomic Encyclopedia of Type Strains, Phase IV (KMG-IV): sequencing the most valuable type-strain genomes for metagenomic binning, comparative biology and taxonomic classification.</title>
        <authorList>
            <person name="Goeker M."/>
        </authorList>
    </citation>
    <scope>NUCLEOTIDE SEQUENCE [LARGE SCALE GENOMIC DNA]</scope>
    <source>
        <strain evidence="5 6">DSM 103428</strain>
    </source>
</reference>
<evidence type="ECO:0000256" key="2">
    <source>
        <dbReference type="ARBA" id="ARBA00022825"/>
    </source>
</evidence>
<evidence type="ECO:0000256" key="1">
    <source>
        <dbReference type="ARBA" id="ARBA00022801"/>
    </source>
</evidence>
<dbReference type="Gene3D" id="3.40.50.1820">
    <property type="entry name" value="alpha/beta hydrolase"/>
    <property type="match status" value="1"/>
</dbReference>
<dbReference type="InterPro" id="IPR011042">
    <property type="entry name" value="6-blade_b-propeller_TolB-like"/>
</dbReference>
<keyword evidence="5" id="KW-0031">Aminopeptidase</keyword>
<evidence type="ECO:0000259" key="4">
    <source>
        <dbReference type="Pfam" id="PF00326"/>
    </source>
</evidence>
<dbReference type="InterPro" id="IPR029058">
    <property type="entry name" value="AB_hydrolase_fold"/>
</dbReference>
<sequence>MHLRARRSLFVLLPLCVLPVFAVAQAAKPAADPRIAQLLTSLSQVRGVSETALSPDGKQIAWVVAAEHGGTDIEAAAVTKPDAPRRLTACTSGAAGTENHIAWAPDGSQLAFFSDCGADHKTEIYLAKPKGGTARKLTALNGYAKSLSWAPDGKHLGFLYVEGATRPSGALAAMKPPAGVIGVEGLEVQRVAEADASTGELRQITPANLHVYEFDWSADSGKLAYVAAPPPGENNWWVAKLYTQPVDSAQPKVLFDPDTTPGPLHGLQIAVPRWSPDGSRIAFIGGLMSDQGATGGDLYAIGADGSAAPVDLTPGSSKTISWITWTPQQHIIASEVDGGSVRVADYPMSASGASAGRTLFTRAASVGDGRLELSLSFDRTFDRVAFVSSSYESAPEVYTGPVSGSLAAITHYNDALKPSWGKSESVEWTNEGFHVQGWLIYPADYDPAKKYPMIVMVHGGPSSAVLPRWPYAGYGGVPFASLGYFVLMPNPRGSYGQGEQFTMANRKDFGYGDLRDILAGVDAVEKNHPIDNHRLGLTGWSYGGFMTMFAVTQTHRFHAAVAGAGIANWKSYYGENSIDQWMVPFFGASVYDDPGVYAKSSAINFIHNVKTPTLVVVGDRDGECPAPQSFEFWHALRAEHVPTELVVYPNEGHGFVSPEHRRDVLERALGWFEQYMP</sequence>
<name>A0A4R1LC97_9BACT</name>
<dbReference type="GO" id="GO:0004252">
    <property type="term" value="F:serine-type endopeptidase activity"/>
    <property type="evidence" value="ECO:0007669"/>
    <property type="project" value="TreeGrafter"/>
</dbReference>
<dbReference type="PANTHER" id="PTHR42776:SF27">
    <property type="entry name" value="DIPEPTIDYL PEPTIDASE FAMILY MEMBER 6"/>
    <property type="match status" value="1"/>
</dbReference>
<keyword evidence="2" id="KW-0720">Serine protease</keyword>
<gene>
    <name evidence="5" type="ORF">C7378_0177</name>
</gene>
<dbReference type="Proteomes" id="UP000295210">
    <property type="component" value="Unassembled WGS sequence"/>
</dbReference>
<dbReference type="PANTHER" id="PTHR42776">
    <property type="entry name" value="SERINE PEPTIDASE S9 FAMILY MEMBER"/>
    <property type="match status" value="1"/>
</dbReference>
<dbReference type="GO" id="GO:0004177">
    <property type="term" value="F:aminopeptidase activity"/>
    <property type="evidence" value="ECO:0007669"/>
    <property type="project" value="UniProtKB-KW"/>
</dbReference>
<feature type="chain" id="PRO_5020826661" evidence="3">
    <location>
        <begin position="27"/>
        <end position="677"/>
    </location>
</feature>
<dbReference type="InterPro" id="IPR001375">
    <property type="entry name" value="Peptidase_S9_cat"/>
</dbReference>
<dbReference type="SUPFAM" id="SSF82171">
    <property type="entry name" value="DPP6 N-terminal domain-like"/>
    <property type="match status" value="1"/>
</dbReference>
<organism evidence="5 6">
    <name type="scientific">Acidipila rosea</name>
    <dbReference type="NCBI Taxonomy" id="768535"/>
    <lineage>
        <taxon>Bacteria</taxon>
        <taxon>Pseudomonadati</taxon>
        <taxon>Acidobacteriota</taxon>
        <taxon>Terriglobia</taxon>
        <taxon>Terriglobales</taxon>
        <taxon>Acidobacteriaceae</taxon>
        <taxon>Acidipila</taxon>
    </lineage>
</organism>
<protein>
    <submittedName>
        <fullName evidence="5">Dipeptidyl aminopeptidase/acylaminoacyl peptidase</fullName>
    </submittedName>
</protein>
<evidence type="ECO:0000313" key="5">
    <source>
        <dbReference type="EMBL" id="TCK75197.1"/>
    </source>
</evidence>
<accession>A0A4R1LC97</accession>
<dbReference type="AlphaFoldDB" id="A0A4R1LC97"/>
<dbReference type="OrthoDB" id="108903at2"/>